<dbReference type="AlphaFoldDB" id="A0A1V3U1B1"/>
<dbReference type="EMBL" id="MPOG01000011">
    <property type="protein sequence ID" value="OOH95252.1"/>
    <property type="molecule type" value="Genomic_DNA"/>
</dbReference>
<name>A0A1V3U1B1_ELIME</name>
<evidence type="ECO:0000313" key="1">
    <source>
        <dbReference type="EMBL" id="OOH95252.1"/>
    </source>
</evidence>
<sequence length="64" mass="7562">MPLGSFGYCKQPRFRYIITFETDEINVVLNFKYKKGKKGYVKELFKSKGKSYHKQKKATITDSF</sequence>
<evidence type="ECO:0000313" key="2">
    <source>
        <dbReference type="Proteomes" id="UP000188947"/>
    </source>
</evidence>
<proteinExistence type="predicted"/>
<gene>
    <name evidence="1" type="ORF">BMF97_10455</name>
</gene>
<organism evidence="1 2">
    <name type="scientific">Elizabethkingia meningoseptica</name>
    <name type="common">Chryseobacterium meningosepticum</name>
    <dbReference type="NCBI Taxonomy" id="238"/>
    <lineage>
        <taxon>Bacteria</taxon>
        <taxon>Pseudomonadati</taxon>
        <taxon>Bacteroidota</taxon>
        <taxon>Flavobacteriia</taxon>
        <taxon>Flavobacteriales</taxon>
        <taxon>Weeksellaceae</taxon>
        <taxon>Elizabethkingia</taxon>
    </lineage>
</organism>
<keyword evidence="2" id="KW-1185">Reference proteome</keyword>
<protein>
    <submittedName>
        <fullName evidence="1">Uncharacterized protein</fullName>
    </submittedName>
</protein>
<dbReference type="Proteomes" id="UP000188947">
    <property type="component" value="Unassembled WGS sequence"/>
</dbReference>
<reference evidence="1 2" key="1">
    <citation type="submission" date="2016-11" db="EMBL/GenBank/DDBJ databases">
        <title>Genome sequence and comparative genomic analysis of clinical strain Elizabethkingia meningoseptica 61421 PRCM.</title>
        <authorList>
            <person name="Wang M."/>
            <person name="Hu S."/>
            <person name="Cao L."/>
            <person name="Jiang T."/>
            <person name="Zhou Y."/>
            <person name="Ming D."/>
        </authorList>
    </citation>
    <scope>NUCLEOTIDE SEQUENCE [LARGE SCALE GENOMIC DNA]</scope>
    <source>
        <strain evidence="1 2">61421 PRCM</strain>
    </source>
</reference>
<accession>A0A1V3U1B1</accession>
<comment type="caution">
    <text evidence="1">The sequence shown here is derived from an EMBL/GenBank/DDBJ whole genome shotgun (WGS) entry which is preliminary data.</text>
</comment>